<evidence type="ECO:0000256" key="5">
    <source>
        <dbReference type="ARBA" id="ARBA00022776"/>
    </source>
</evidence>
<dbReference type="PANTHER" id="PTHR15459:SF3">
    <property type="entry name" value="POLYAMINE-MODULATED FACTOR 1"/>
    <property type="match status" value="1"/>
</dbReference>
<protein>
    <submittedName>
        <fullName evidence="12">Nnf1-domain-containing protein</fullName>
    </submittedName>
</protein>
<feature type="region of interest" description="Disordered" evidence="11">
    <location>
        <begin position="1"/>
        <end position="40"/>
    </location>
</feature>
<evidence type="ECO:0000256" key="4">
    <source>
        <dbReference type="ARBA" id="ARBA00022618"/>
    </source>
</evidence>
<keyword evidence="10" id="KW-0175">Coiled coil</keyword>
<dbReference type="PANTHER" id="PTHR15459">
    <property type="entry name" value="POLYAMINE-MODULATED FACTOR 1"/>
    <property type="match status" value="1"/>
</dbReference>
<evidence type="ECO:0000256" key="2">
    <source>
        <dbReference type="ARBA" id="ARBA00004629"/>
    </source>
</evidence>
<keyword evidence="3" id="KW-0158">Chromosome</keyword>
<accession>A0ABR1F719</accession>
<evidence type="ECO:0000313" key="13">
    <source>
        <dbReference type="Proteomes" id="UP001498771"/>
    </source>
</evidence>
<evidence type="ECO:0000256" key="7">
    <source>
        <dbReference type="ARBA" id="ARBA00023242"/>
    </source>
</evidence>
<feature type="coiled-coil region" evidence="10">
    <location>
        <begin position="182"/>
        <end position="216"/>
    </location>
</feature>
<dbReference type="RefSeq" id="XP_064767931.1">
    <property type="nucleotide sequence ID" value="XM_064912922.1"/>
</dbReference>
<keyword evidence="4" id="KW-0132">Cell division</keyword>
<keyword evidence="6" id="KW-0995">Kinetochore</keyword>
<organism evidence="12 13">
    <name type="scientific">Myxozyma melibiosi</name>
    <dbReference type="NCBI Taxonomy" id="54550"/>
    <lineage>
        <taxon>Eukaryota</taxon>
        <taxon>Fungi</taxon>
        <taxon>Dikarya</taxon>
        <taxon>Ascomycota</taxon>
        <taxon>Saccharomycotina</taxon>
        <taxon>Lipomycetes</taxon>
        <taxon>Lipomycetales</taxon>
        <taxon>Lipomycetaceae</taxon>
        <taxon>Myxozyma</taxon>
    </lineage>
</organism>
<keyword evidence="5" id="KW-0498">Mitosis</keyword>
<proteinExistence type="predicted"/>
<evidence type="ECO:0000256" key="10">
    <source>
        <dbReference type="SAM" id="Coils"/>
    </source>
</evidence>
<feature type="compositionally biased region" description="Polar residues" evidence="11">
    <location>
        <begin position="11"/>
        <end position="23"/>
    </location>
</feature>
<dbReference type="EMBL" id="JBBJBU010000007">
    <property type="protein sequence ID" value="KAK7204898.1"/>
    <property type="molecule type" value="Genomic_DNA"/>
</dbReference>
<name>A0ABR1F719_9ASCO</name>
<reference evidence="12 13" key="1">
    <citation type="submission" date="2024-03" db="EMBL/GenBank/DDBJ databases">
        <title>Genome-scale model development and genomic sequencing of the oleaginous clade Lipomyces.</title>
        <authorList>
            <consortium name="Lawrence Berkeley National Laboratory"/>
            <person name="Czajka J.J."/>
            <person name="Han Y."/>
            <person name="Kim J."/>
            <person name="Mondo S.J."/>
            <person name="Hofstad B.A."/>
            <person name="Robles A."/>
            <person name="Haridas S."/>
            <person name="Riley R."/>
            <person name="LaButti K."/>
            <person name="Pangilinan J."/>
            <person name="Andreopoulos W."/>
            <person name="Lipzen A."/>
            <person name="Yan J."/>
            <person name="Wang M."/>
            <person name="Ng V."/>
            <person name="Grigoriev I.V."/>
            <person name="Spatafora J.W."/>
            <person name="Magnuson J.K."/>
            <person name="Baker S.E."/>
            <person name="Pomraning K.R."/>
        </authorList>
    </citation>
    <scope>NUCLEOTIDE SEQUENCE [LARGE SCALE GENOMIC DNA]</scope>
    <source>
        <strain evidence="12 13">Phaff 52-87</strain>
    </source>
</reference>
<evidence type="ECO:0000256" key="9">
    <source>
        <dbReference type="ARBA" id="ARBA00023328"/>
    </source>
</evidence>
<comment type="subcellular location">
    <subcellularLocation>
        <location evidence="2">Chromosome</location>
        <location evidence="2">Centromere</location>
        <location evidence="2">Kinetochore</location>
    </subcellularLocation>
    <subcellularLocation>
        <location evidence="1">Nucleus</location>
    </subcellularLocation>
</comment>
<evidence type="ECO:0000313" key="12">
    <source>
        <dbReference type="EMBL" id="KAK7204898.1"/>
    </source>
</evidence>
<comment type="caution">
    <text evidence="12">The sequence shown here is derived from an EMBL/GenBank/DDBJ whole genome shotgun (WGS) entry which is preliminary data.</text>
</comment>
<dbReference type="Proteomes" id="UP001498771">
    <property type="component" value="Unassembled WGS sequence"/>
</dbReference>
<evidence type="ECO:0000256" key="1">
    <source>
        <dbReference type="ARBA" id="ARBA00004123"/>
    </source>
</evidence>
<evidence type="ECO:0000256" key="3">
    <source>
        <dbReference type="ARBA" id="ARBA00022454"/>
    </source>
</evidence>
<feature type="compositionally biased region" description="Low complexity" evidence="11">
    <location>
        <begin position="132"/>
        <end position="143"/>
    </location>
</feature>
<sequence length="253" mass="27868">MSKGPEAREPATNSLSLGASNAAGTGAVADRADENSTPSSLRHQRLIEIFQRSLQASTKALTFEKLAQCYPYVAEHGQAGLREALNQAMKFWDSSSTREFYAILEERDVATKLAELEQLITEARDRKQRAEQASSAQDDAAAANGVSEDVEMAGCEKQVYIESLTPEDIVKSHLIPVNLKEAEALEGRIQEVQSANRKILQKIESQEKEIDDLFGRITKSLDDLQKAASETDGLPDQAELFNSIDEINSLVER</sequence>
<evidence type="ECO:0000256" key="11">
    <source>
        <dbReference type="SAM" id="MobiDB-lite"/>
    </source>
</evidence>
<dbReference type="GeneID" id="90038434"/>
<gene>
    <name evidence="12" type="ORF">BZA70DRAFT_280274</name>
</gene>
<feature type="region of interest" description="Disordered" evidence="11">
    <location>
        <begin position="127"/>
        <end position="147"/>
    </location>
</feature>
<dbReference type="Pfam" id="PF03980">
    <property type="entry name" value="Nnf1"/>
    <property type="match status" value="1"/>
</dbReference>
<evidence type="ECO:0000256" key="6">
    <source>
        <dbReference type="ARBA" id="ARBA00022838"/>
    </source>
</evidence>
<keyword evidence="13" id="KW-1185">Reference proteome</keyword>
<dbReference type="InterPro" id="IPR007128">
    <property type="entry name" value="PMF1/Nnf1"/>
</dbReference>
<keyword evidence="7" id="KW-0539">Nucleus</keyword>
<keyword evidence="8" id="KW-0131">Cell cycle</keyword>
<keyword evidence="9" id="KW-0137">Centromere</keyword>
<evidence type="ECO:0000256" key="8">
    <source>
        <dbReference type="ARBA" id="ARBA00023306"/>
    </source>
</evidence>